<dbReference type="AlphaFoldDB" id="A0A381ZV26"/>
<dbReference type="EMBL" id="UINC01022735">
    <property type="protein sequence ID" value="SVA92964.1"/>
    <property type="molecule type" value="Genomic_DNA"/>
</dbReference>
<reference evidence="2" key="1">
    <citation type="submission" date="2018-05" db="EMBL/GenBank/DDBJ databases">
        <authorList>
            <person name="Lanie J.A."/>
            <person name="Ng W.-L."/>
            <person name="Kazmierczak K.M."/>
            <person name="Andrzejewski T.M."/>
            <person name="Davidsen T.M."/>
            <person name="Wayne K.J."/>
            <person name="Tettelin H."/>
            <person name="Glass J.I."/>
            <person name="Rusch D."/>
            <person name="Podicherti R."/>
            <person name="Tsui H.-C.T."/>
            <person name="Winkler M.E."/>
        </authorList>
    </citation>
    <scope>NUCLEOTIDE SEQUENCE</scope>
</reference>
<organism evidence="2">
    <name type="scientific">marine metagenome</name>
    <dbReference type="NCBI Taxonomy" id="408172"/>
    <lineage>
        <taxon>unclassified sequences</taxon>
        <taxon>metagenomes</taxon>
        <taxon>ecological metagenomes</taxon>
    </lineage>
</organism>
<protein>
    <submittedName>
        <fullName evidence="2">Uncharacterized protein</fullName>
    </submittedName>
</protein>
<evidence type="ECO:0000313" key="2">
    <source>
        <dbReference type="EMBL" id="SVA92964.1"/>
    </source>
</evidence>
<keyword evidence="1" id="KW-0812">Transmembrane</keyword>
<sequence length="31" mass="3529">MNTIPMWFYYTVISMGIMVFVAFGLILLGSL</sequence>
<name>A0A381ZV26_9ZZZZ</name>
<accession>A0A381ZV26</accession>
<keyword evidence="1" id="KW-1133">Transmembrane helix</keyword>
<evidence type="ECO:0000256" key="1">
    <source>
        <dbReference type="SAM" id="Phobius"/>
    </source>
</evidence>
<keyword evidence="1" id="KW-0472">Membrane</keyword>
<gene>
    <name evidence="2" type="ORF">METZ01_LOCUS145818</name>
</gene>
<feature type="transmembrane region" description="Helical" evidence="1">
    <location>
        <begin position="6"/>
        <end position="28"/>
    </location>
</feature>
<proteinExistence type="predicted"/>